<feature type="region of interest" description="Disordered" evidence="3">
    <location>
        <begin position="507"/>
        <end position="536"/>
    </location>
</feature>
<accession>A0A8H4JWM8</accession>
<dbReference type="PANTHER" id="PTHR19303:SF74">
    <property type="entry name" value="POGO TRANSPOSABLE ELEMENT WITH KRAB DOMAIN"/>
    <property type="match status" value="1"/>
</dbReference>
<dbReference type="AlphaFoldDB" id="A0A8H4JWM8"/>
<evidence type="ECO:0000313" key="5">
    <source>
        <dbReference type="EMBL" id="KAF4438889.1"/>
    </source>
</evidence>
<dbReference type="InterPro" id="IPR050863">
    <property type="entry name" value="CenT-Element_Derived"/>
</dbReference>
<comment type="caution">
    <text evidence="5">The sequence shown here is derived from an EMBL/GenBank/DDBJ whole genome shotgun (WGS) entry which is preliminary data.</text>
</comment>
<dbReference type="Pfam" id="PF03184">
    <property type="entry name" value="DDE_1"/>
    <property type="match status" value="1"/>
</dbReference>
<dbReference type="PANTHER" id="PTHR19303">
    <property type="entry name" value="TRANSPOSON"/>
    <property type="match status" value="1"/>
</dbReference>
<evidence type="ECO:0000256" key="1">
    <source>
        <dbReference type="ARBA" id="ARBA00023125"/>
    </source>
</evidence>
<dbReference type="EMBL" id="JAADJG010000710">
    <property type="protein sequence ID" value="KAF4438889.1"/>
    <property type="molecule type" value="Genomic_DNA"/>
</dbReference>
<evidence type="ECO:0000313" key="6">
    <source>
        <dbReference type="Proteomes" id="UP000605986"/>
    </source>
</evidence>
<name>A0A8H4JWM8_9HYPO</name>
<feature type="compositionally biased region" description="Polar residues" evidence="3">
    <location>
        <begin position="525"/>
        <end position="536"/>
    </location>
</feature>
<dbReference type="GO" id="GO:0005634">
    <property type="term" value="C:nucleus"/>
    <property type="evidence" value="ECO:0007669"/>
    <property type="project" value="TreeGrafter"/>
</dbReference>
<feature type="domain" description="HTH CENPB-type" evidence="4">
    <location>
        <begin position="50"/>
        <end position="120"/>
    </location>
</feature>
<proteinExistence type="predicted"/>
<keyword evidence="2" id="KW-0175">Coiled coil</keyword>
<keyword evidence="1" id="KW-0238">DNA-binding</keyword>
<dbReference type="InterPro" id="IPR006600">
    <property type="entry name" value="HTH_CenpB_DNA-bd_dom"/>
</dbReference>
<dbReference type="OrthoDB" id="5396311at2759"/>
<evidence type="ECO:0000259" key="4">
    <source>
        <dbReference type="PROSITE" id="PS51253"/>
    </source>
</evidence>
<dbReference type="PROSITE" id="PS51253">
    <property type="entry name" value="HTH_CENPB"/>
    <property type="match status" value="1"/>
</dbReference>
<feature type="coiled-coil region" evidence="2">
    <location>
        <begin position="439"/>
        <end position="466"/>
    </location>
</feature>
<dbReference type="InterPro" id="IPR004875">
    <property type="entry name" value="DDE_SF_endonuclease_dom"/>
</dbReference>
<keyword evidence="6" id="KW-1185">Reference proteome</keyword>
<dbReference type="GO" id="GO:0003677">
    <property type="term" value="F:DNA binding"/>
    <property type="evidence" value="ECO:0007669"/>
    <property type="project" value="UniProtKB-KW"/>
</dbReference>
<gene>
    <name evidence="5" type="ORF">F53441_12690</name>
</gene>
<evidence type="ECO:0000256" key="3">
    <source>
        <dbReference type="SAM" id="MobiDB-lite"/>
    </source>
</evidence>
<evidence type="ECO:0000256" key="2">
    <source>
        <dbReference type="SAM" id="Coils"/>
    </source>
</evidence>
<protein>
    <recommendedName>
        <fullName evidence="4">HTH CENPB-type domain-containing protein</fullName>
    </recommendedName>
</protein>
<sequence length="536" mass="60880">MDSQASDYEYRVALAIQEVKLIGLRASARKHSIKVSTLRDRCAGACDIVTARQKDQSLTVEQEEDLVSYILEREKAFQPLTKKEIHDFAEALSSVSGTVPYIGKNWVDRFLLLTNPTIEMKPSRVIGAARKRCVTRESLTDYYNGLQWVCDSKSITTPHKYNIDETGVQLGETDGGVVAGTVMTSSSERIQSESSTWSSILEAVSADGRRLTPCVVFTGQNLQGQWFPKAFPNWKYTTSPTGWSNADIFIEWFMKVFLPETKPEDPSQWRLLVLDQHKSHITAELMKKAWLHKVWLSWLPSHSSHITQPLDVAVFGPLKVYYRQRTRNWASYDATSPHQQQLFLQAYEWASKKALTRRNILSGFSASGIHPISVKKAIEALKPVERKRKSFEGPTTPRKRRVTSDMIWSTPQGSQDIQKQLIEAQKQGNAPIRDFNCILKKAMKSIDQKNSQIQRLKEEKALLKATIAAREPTGKATVQFDPNQAFPEAHQIVTAQDEAESNVLHRINENRKKPREKKSPKIPSVDQQFLNSFLKP</sequence>
<reference evidence="5" key="1">
    <citation type="submission" date="2020-01" db="EMBL/GenBank/DDBJ databases">
        <title>Identification and distribution of gene clusters putatively required for synthesis of sphingolipid metabolism inhibitors in phylogenetically diverse species of the filamentous fungus Fusarium.</title>
        <authorList>
            <person name="Kim H.-S."/>
            <person name="Busman M."/>
            <person name="Brown D.W."/>
            <person name="Divon H."/>
            <person name="Uhlig S."/>
            <person name="Proctor R.H."/>
        </authorList>
    </citation>
    <scope>NUCLEOTIDE SEQUENCE</scope>
    <source>
        <strain evidence="5">NRRL 53441</strain>
    </source>
</reference>
<dbReference type="Proteomes" id="UP000605986">
    <property type="component" value="Unassembled WGS sequence"/>
</dbReference>
<organism evidence="5 6">
    <name type="scientific">Fusarium austroafricanum</name>
    <dbReference type="NCBI Taxonomy" id="2364996"/>
    <lineage>
        <taxon>Eukaryota</taxon>
        <taxon>Fungi</taxon>
        <taxon>Dikarya</taxon>
        <taxon>Ascomycota</taxon>
        <taxon>Pezizomycotina</taxon>
        <taxon>Sordariomycetes</taxon>
        <taxon>Hypocreomycetidae</taxon>
        <taxon>Hypocreales</taxon>
        <taxon>Nectriaceae</taxon>
        <taxon>Fusarium</taxon>
        <taxon>Fusarium concolor species complex</taxon>
    </lineage>
</organism>